<dbReference type="OMA" id="HATYDIL"/>
<dbReference type="PANTHER" id="PTHR11102">
    <property type="entry name" value="SEL-1-LIKE PROTEIN"/>
    <property type="match status" value="1"/>
</dbReference>
<dbReference type="InParanoid" id="A0A163M4Z5"/>
<evidence type="ECO:0000313" key="4">
    <source>
        <dbReference type="Proteomes" id="UP000078561"/>
    </source>
</evidence>
<dbReference type="SMART" id="SM00671">
    <property type="entry name" value="SEL1"/>
    <property type="match status" value="13"/>
</dbReference>
<comment type="similarity">
    <text evidence="1">Belongs to the sel-1 family.</text>
</comment>
<evidence type="ECO:0000256" key="2">
    <source>
        <dbReference type="SAM" id="MobiDB-lite"/>
    </source>
</evidence>
<feature type="region of interest" description="Disordered" evidence="2">
    <location>
        <begin position="1"/>
        <end position="73"/>
    </location>
</feature>
<dbReference type="OrthoDB" id="272077at2759"/>
<dbReference type="Gene3D" id="1.25.40.10">
    <property type="entry name" value="Tetratricopeptide repeat domain"/>
    <property type="match status" value="2"/>
</dbReference>
<dbReference type="AlphaFoldDB" id="A0A163M4Z5"/>
<dbReference type="InterPro" id="IPR011990">
    <property type="entry name" value="TPR-like_helical_dom_sf"/>
</dbReference>
<feature type="compositionally biased region" description="Low complexity" evidence="2">
    <location>
        <begin position="59"/>
        <end position="68"/>
    </location>
</feature>
<evidence type="ECO:0008006" key="5">
    <source>
        <dbReference type="Google" id="ProtNLM"/>
    </source>
</evidence>
<dbReference type="PANTHER" id="PTHR11102:SF160">
    <property type="entry name" value="ERAD-ASSOCIATED E3 UBIQUITIN-PROTEIN LIGASE COMPONENT HRD3"/>
    <property type="match status" value="1"/>
</dbReference>
<gene>
    <name evidence="3" type="primary">ABSGL_07060.1 scaffold 8717</name>
</gene>
<dbReference type="Proteomes" id="UP000078561">
    <property type="component" value="Unassembled WGS sequence"/>
</dbReference>
<proteinExistence type="inferred from homology"/>
<dbReference type="EMBL" id="LT553527">
    <property type="protein sequence ID" value="SAM01319.1"/>
    <property type="molecule type" value="Genomic_DNA"/>
</dbReference>
<sequence length="884" mass="97915">MGASSSKQRKSAKTTAKSAKPTKNSKASTQRPPENTIPTPPSTNVPVMPRSSPLPSPPSTTMDDPTLSFTAPPLTSDMTVGIDLYSSGTTPSILIRDEIDKQLISSLFPNDIPLSETLASTPPPLHSSFSFSSANSSTISNLSDLFSTASIDTPNSSLSTNSRYSKQFTLTTNAHPQHVPVFVDGPSLTQVTPTSDKMNDGHTTRTASDYDSTIHQVHVAQSKIKNPGHDPLLIDQGFHDLLTLASSSCVDAYYPLAECYYFGYHHSSRQPDISKSLHWFHLTAASASSLAPAVIAWAHYRIALLLAKGNHGVAPDIDQALHYFKLSAEHDNRYAQYMLGLHFQHGLFDKHQSHSDLKQALYWYERAARNRFDEAQVSLGQLILGNIEKLVAMQQQQQTKDKWVRIALHWLELAAKQNNVRAHVTLGGIYEEGDLIHRNSSLAMHHYEAATQHSTSTDDKQVILAHYFIGLHYRLGTLVTQNNTKALHHLTIAAHDDYAPAQRALGLMYLEGVPGYLTRNDTMAYEWLTKAAVQGDTQSLGLLGQRAERGDHLSSAISMYTQAAQAGSIAAQLSLAHLLLRMDRRAEAYPWFQMAAIFSSGGDFHVGYVRQRNVARLMVARYKFNGWDGVVDIDRALAYQEFATLADQDQLPEAYFWMAACYDEGVTDQSGAVVVKRDSKLAFDYYMKSALTGDVDGQFHVALMLANGRGAIEKDASRAFQWYTKAAERGHATAQYSLGLFYERGLSPVDAVQPNKAKFWYERASHQDHTTAMIALAQLLLQEDASSHQDALHWLHKAATKRDDKNYTAALRALAGVFEQGKMAEGDAGRYKKGWLLLQKACDKEDPLAWLDMARYHENGLGVDMDIQAALECLIHAESLGYQK</sequence>
<feature type="compositionally biased region" description="Low complexity" evidence="2">
    <location>
        <begin position="13"/>
        <end position="29"/>
    </location>
</feature>
<accession>A0A163M4Z5</accession>
<evidence type="ECO:0000256" key="1">
    <source>
        <dbReference type="ARBA" id="ARBA00038101"/>
    </source>
</evidence>
<keyword evidence="4" id="KW-1185">Reference proteome</keyword>
<protein>
    <recommendedName>
        <fullName evidence="5">HCP-like protein</fullName>
    </recommendedName>
</protein>
<organism evidence="3">
    <name type="scientific">Absidia glauca</name>
    <name type="common">Pin mould</name>
    <dbReference type="NCBI Taxonomy" id="4829"/>
    <lineage>
        <taxon>Eukaryota</taxon>
        <taxon>Fungi</taxon>
        <taxon>Fungi incertae sedis</taxon>
        <taxon>Mucoromycota</taxon>
        <taxon>Mucoromycotina</taxon>
        <taxon>Mucoromycetes</taxon>
        <taxon>Mucorales</taxon>
        <taxon>Cunninghamellaceae</taxon>
        <taxon>Absidia</taxon>
    </lineage>
</organism>
<dbReference type="STRING" id="4829.A0A163M4Z5"/>
<dbReference type="SUPFAM" id="SSF81901">
    <property type="entry name" value="HCP-like"/>
    <property type="match status" value="3"/>
</dbReference>
<dbReference type="InterPro" id="IPR050767">
    <property type="entry name" value="Sel1_AlgK"/>
</dbReference>
<dbReference type="Pfam" id="PF08238">
    <property type="entry name" value="Sel1"/>
    <property type="match status" value="12"/>
</dbReference>
<reference evidence="3" key="1">
    <citation type="submission" date="2016-04" db="EMBL/GenBank/DDBJ databases">
        <authorList>
            <person name="Evans L.H."/>
            <person name="Alamgir A."/>
            <person name="Owens N."/>
            <person name="Weber N.D."/>
            <person name="Virtaneva K."/>
            <person name="Barbian K."/>
            <person name="Babar A."/>
            <person name="Rosenke K."/>
        </authorList>
    </citation>
    <scope>NUCLEOTIDE SEQUENCE [LARGE SCALE GENOMIC DNA]</scope>
    <source>
        <strain evidence="3">CBS 101.48</strain>
    </source>
</reference>
<name>A0A163M4Z5_ABSGL</name>
<dbReference type="InterPro" id="IPR006597">
    <property type="entry name" value="Sel1-like"/>
</dbReference>
<evidence type="ECO:0000313" key="3">
    <source>
        <dbReference type="EMBL" id="SAM01319.1"/>
    </source>
</evidence>